<feature type="region of interest" description="Disordered" evidence="1">
    <location>
        <begin position="1"/>
        <end position="53"/>
    </location>
</feature>
<feature type="region of interest" description="Disordered" evidence="1">
    <location>
        <begin position="125"/>
        <end position="147"/>
    </location>
</feature>
<dbReference type="AlphaFoldDB" id="A0A6A6FA12"/>
<protein>
    <submittedName>
        <fullName evidence="2">Uncharacterized protein</fullName>
    </submittedName>
</protein>
<sequence>MARTGRSSRVKELPKRTSKNRQPTPEKSSSEREFSANSKNIKSRTTLPAESARNADANSIFQSRAPKHVPISGPPPDSNKNSIAVLTLSSNQHGTFHIPRQLLRDRSPLVDAKCLEINSQHMDNLAASAAPQGRKRRSISKREDHHNDPLPDYRIELLDVEHHVFSSYVLLLDTDSIELDVPYAPLKSTDEAWRRLVELYLLCERLEDEISMWMVIGAVREHVEIEFPSEDGVSFVYDRTARDEEGHVVGRILADQVSMGWSDRDVMDLVLGKLGLGWSQLREDVVRVLIEGRGK</sequence>
<gene>
    <name evidence="2" type="ORF">CERZMDRAFT_99649</name>
</gene>
<evidence type="ECO:0000313" key="3">
    <source>
        <dbReference type="Proteomes" id="UP000799539"/>
    </source>
</evidence>
<dbReference type="EMBL" id="ML992682">
    <property type="protein sequence ID" value="KAF2210237.1"/>
    <property type="molecule type" value="Genomic_DNA"/>
</dbReference>
<reference evidence="2" key="1">
    <citation type="journal article" date="2020" name="Stud. Mycol.">
        <title>101 Dothideomycetes genomes: a test case for predicting lifestyles and emergence of pathogens.</title>
        <authorList>
            <person name="Haridas S."/>
            <person name="Albert R."/>
            <person name="Binder M."/>
            <person name="Bloem J."/>
            <person name="Labutti K."/>
            <person name="Salamov A."/>
            <person name="Andreopoulos B."/>
            <person name="Baker S."/>
            <person name="Barry K."/>
            <person name="Bills G."/>
            <person name="Bluhm B."/>
            <person name="Cannon C."/>
            <person name="Castanera R."/>
            <person name="Culley D."/>
            <person name="Daum C."/>
            <person name="Ezra D."/>
            <person name="Gonzalez J."/>
            <person name="Henrissat B."/>
            <person name="Kuo A."/>
            <person name="Liang C."/>
            <person name="Lipzen A."/>
            <person name="Lutzoni F."/>
            <person name="Magnuson J."/>
            <person name="Mondo S."/>
            <person name="Nolan M."/>
            <person name="Ohm R."/>
            <person name="Pangilinan J."/>
            <person name="Park H.-J."/>
            <person name="Ramirez L."/>
            <person name="Alfaro M."/>
            <person name="Sun H."/>
            <person name="Tritt A."/>
            <person name="Yoshinaga Y."/>
            <person name="Zwiers L.-H."/>
            <person name="Turgeon B."/>
            <person name="Goodwin S."/>
            <person name="Spatafora J."/>
            <person name="Crous P."/>
            <person name="Grigoriev I."/>
        </authorList>
    </citation>
    <scope>NUCLEOTIDE SEQUENCE</scope>
    <source>
        <strain evidence="2">SCOH1-5</strain>
    </source>
</reference>
<organism evidence="2 3">
    <name type="scientific">Cercospora zeae-maydis SCOH1-5</name>
    <dbReference type="NCBI Taxonomy" id="717836"/>
    <lineage>
        <taxon>Eukaryota</taxon>
        <taxon>Fungi</taxon>
        <taxon>Dikarya</taxon>
        <taxon>Ascomycota</taxon>
        <taxon>Pezizomycotina</taxon>
        <taxon>Dothideomycetes</taxon>
        <taxon>Dothideomycetidae</taxon>
        <taxon>Mycosphaerellales</taxon>
        <taxon>Mycosphaerellaceae</taxon>
        <taxon>Cercospora</taxon>
    </lineage>
</organism>
<accession>A0A6A6FA12</accession>
<dbReference type="OrthoDB" id="3644239at2759"/>
<evidence type="ECO:0000256" key="1">
    <source>
        <dbReference type="SAM" id="MobiDB-lite"/>
    </source>
</evidence>
<name>A0A6A6FA12_9PEZI</name>
<dbReference type="Proteomes" id="UP000799539">
    <property type="component" value="Unassembled WGS sequence"/>
</dbReference>
<feature type="compositionally biased region" description="Polar residues" evidence="1">
    <location>
        <begin position="35"/>
        <end position="48"/>
    </location>
</feature>
<keyword evidence="3" id="KW-1185">Reference proteome</keyword>
<evidence type="ECO:0000313" key="2">
    <source>
        <dbReference type="EMBL" id="KAF2210237.1"/>
    </source>
</evidence>
<proteinExistence type="predicted"/>